<sequence>MLSQFNTRLNFISLFEYYLIFFYKEVMYL</sequence>
<protein>
    <submittedName>
        <fullName evidence="1">Uncharacterized protein</fullName>
    </submittedName>
</protein>
<proteinExistence type="predicted"/>
<reference evidence="1" key="1">
    <citation type="journal article" date="2021" name="Proc. Natl. Acad. Sci. U.S.A.">
        <title>A Catalog of Tens of Thousands of Viruses from Human Metagenomes Reveals Hidden Associations with Chronic Diseases.</title>
        <authorList>
            <person name="Tisza M.J."/>
            <person name="Buck C.B."/>
        </authorList>
    </citation>
    <scope>NUCLEOTIDE SEQUENCE</scope>
    <source>
        <strain evidence="1">CtgN495</strain>
    </source>
</reference>
<evidence type="ECO:0000313" key="1">
    <source>
        <dbReference type="EMBL" id="DAF92218.1"/>
    </source>
</evidence>
<dbReference type="EMBL" id="BK016063">
    <property type="protein sequence ID" value="DAF92218.1"/>
    <property type="molecule type" value="Genomic_DNA"/>
</dbReference>
<name>A0A8S5UCU1_9CAUD</name>
<accession>A0A8S5UCU1</accession>
<organism evidence="1">
    <name type="scientific">Siphoviridae sp. ctgN495</name>
    <dbReference type="NCBI Taxonomy" id="2825608"/>
    <lineage>
        <taxon>Viruses</taxon>
        <taxon>Duplodnaviria</taxon>
        <taxon>Heunggongvirae</taxon>
        <taxon>Uroviricota</taxon>
        <taxon>Caudoviricetes</taxon>
    </lineage>
</organism>